<dbReference type="GO" id="GO:0019104">
    <property type="term" value="F:DNA N-glycosylase activity"/>
    <property type="evidence" value="ECO:0007669"/>
    <property type="project" value="UniProtKB-UniRule"/>
</dbReference>
<dbReference type="InterPro" id="IPR004036">
    <property type="entry name" value="Endonuclease-III-like_CS2"/>
</dbReference>
<dbReference type="Pfam" id="PF10576">
    <property type="entry name" value="EndIII_4Fe-2S"/>
    <property type="match status" value="1"/>
</dbReference>
<dbReference type="PANTHER" id="PTHR10359">
    <property type="entry name" value="A/G-SPECIFIC ADENINE GLYCOSYLASE/ENDONUCLEASE III"/>
    <property type="match status" value="1"/>
</dbReference>
<evidence type="ECO:0000256" key="10">
    <source>
        <dbReference type="ARBA" id="ARBA00023239"/>
    </source>
</evidence>
<dbReference type="GO" id="GO:0006285">
    <property type="term" value="P:base-excision repair, AP site formation"/>
    <property type="evidence" value="ECO:0007669"/>
    <property type="project" value="TreeGrafter"/>
</dbReference>
<dbReference type="SMART" id="SM00478">
    <property type="entry name" value="ENDO3c"/>
    <property type="match status" value="1"/>
</dbReference>
<dbReference type="SMART" id="SM00525">
    <property type="entry name" value="FES"/>
    <property type="match status" value="1"/>
</dbReference>
<comment type="catalytic activity">
    <reaction evidence="12">
        <text>2'-deoxyribonucleotide-(2'-deoxyribose 5'-phosphate)-2'-deoxyribonucleotide-DNA = a 3'-end 2'-deoxyribonucleotide-(2,3-dehydro-2,3-deoxyribose 5'-phosphate)-DNA + a 5'-end 5'-phospho-2'-deoxyribonucleoside-DNA + H(+)</text>
        <dbReference type="Rhea" id="RHEA:66592"/>
        <dbReference type="Rhea" id="RHEA-COMP:13180"/>
        <dbReference type="Rhea" id="RHEA-COMP:16897"/>
        <dbReference type="Rhea" id="RHEA-COMP:17067"/>
        <dbReference type="ChEBI" id="CHEBI:15378"/>
        <dbReference type="ChEBI" id="CHEBI:136412"/>
        <dbReference type="ChEBI" id="CHEBI:157695"/>
        <dbReference type="ChEBI" id="CHEBI:167181"/>
        <dbReference type="EC" id="4.2.99.18"/>
    </reaction>
</comment>
<evidence type="ECO:0000256" key="8">
    <source>
        <dbReference type="ARBA" id="ARBA00023125"/>
    </source>
</evidence>
<dbReference type="CDD" id="cd00056">
    <property type="entry name" value="ENDO3c"/>
    <property type="match status" value="1"/>
</dbReference>
<comment type="cofactor">
    <cofactor evidence="12">
        <name>[4Fe-4S] cluster</name>
        <dbReference type="ChEBI" id="CHEBI:49883"/>
    </cofactor>
    <text evidence="12">Binds 1 [4Fe-4S] cluster.</text>
</comment>
<dbReference type="EC" id="4.2.99.18" evidence="12"/>
<feature type="binding site" evidence="12">
    <location>
        <position position="188"/>
    </location>
    <ligand>
        <name>[4Fe-4S] cluster</name>
        <dbReference type="ChEBI" id="CHEBI:49883"/>
    </ligand>
</feature>
<keyword evidence="9 12" id="KW-0234">DNA repair</keyword>
<evidence type="ECO:0000256" key="11">
    <source>
        <dbReference type="ARBA" id="ARBA00023295"/>
    </source>
</evidence>
<evidence type="ECO:0000256" key="13">
    <source>
        <dbReference type="SAM" id="MobiDB-lite"/>
    </source>
</evidence>
<evidence type="ECO:0000256" key="5">
    <source>
        <dbReference type="ARBA" id="ARBA00022801"/>
    </source>
</evidence>
<dbReference type="Gene3D" id="1.10.1670.10">
    <property type="entry name" value="Helix-hairpin-Helix base-excision DNA repair enzymes (C-terminal)"/>
    <property type="match status" value="1"/>
</dbReference>
<dbReference type="FunFam" id="1.10.340.30:FF:000001">
    <property type="entry name" value="Endonuclease III"/>
    <property type="match status" value="1"/>
</dbReference>
<keyword evidence="8 12" id="KW-0238">DNA-binding</keyword>
<keyword evidence="16" id="KW-1185">Reference proteome</keyword>
<dbReference type="GO" id="GO:0140078">
    <property type="term" value="F:class I DNA-(apurinic or apyrimidinic site) endonuclease activity"/>
    <property type="evidence" value="ECO:0007669"/>
    <property type="project" value="UniProtKB-EC"/>
</dbReference>
<keyword evidence="11 12" id="KW-0326">Glycosidase</keyword>
<dbReference type="FunFam" id="1.10.1670.10:FF:000001">
    <property type="entry name" value="Endonuclease III"/>
    <property type="match status" value="1"/>
</dbReference>
<dbReference type="InterPro" id="IPR003651">
    <property type="entry name" value="Endonuclease3_FeS-loop_motif"/>
</dbReference>
<comment type="similarity">
    <text evidence="1 12">Belongs to the Nth/MutY family.</text>
</comment>
<feature type="domain" description="HhH-GPD" evidence="14">
    <location>
        <begin position="38"/>
        <end position="186"/>
    </location>
</feature>
<dbReference type="InterPro" id="IPR003265">
    <property type="entry name" value="HhH-GPD_domain"/>
</dbReference>
<evidence type="ECO:0000256" key="3">
    <source>
        <dbReference type="ARBA" id="ARBA00022723"/>
    </source>
</evidence>
<evidence type="ECO:0000256" key="9">
    <source>
        <dbReference type="ARBA" id="ARBA00023204"/>
    </source>
</evidence>
<sequence length="272" mass="29653">MNAVKMRHILDTIAEMYPDAHCELNHENPFELTIAVLLSAQCTDETVNKVTATLFKKYKRPEDYLSVPLEELENDIRRIGLFRNKAANIQKLCRILLDRHGGEVPREHAELTELPGVGRKTANVVVSNAFGVPAIAVDTHVERVSKRLGIAKADDSVLEVEKKLMKLVPREEWTLTHHRLIFFGRYHCKAQNPQCAVCPLMDVCPEGKKRMKAALKPVKASAGSKGKAASSGTKQAVTKQGAGTTAAGTAASEAGTPEKAPAIRKARGGLSS</sequence>
<dbReference type="NCBIfam" id="TIGR01083">
    <property type="entry name" value="nth"/>
    <property type="match status" value="1"/>
</dbReference>
<evidence type="ECO:0000256" key="12">
    <source>
        <dbReference type="HAMAP-Rule" id="MF_00942"/>
    </source>
</evidence>
<keyword evidence="4 12" id="KW-0227">DNA damage</keyword>
<gene>
    <name evidence="12 15" type="primary">nth</name>
    <name evidence="15" type="ORF">H7B90_05200</name>
</gene>
<dbReference type="InterPro" id="IPR023170">
    <property type="entry name" value="HhH_base_excis_C"/>
</dbReference>
<proteinExistence type="inferred from homology"/>
<feature type="compositionally biased region" description="Basic residues" evidence="13">
    <location>
        <begin position="262"/>
        <end position="272"/>
    </location>
</feature>
<protein>
    <recommendedName>
        <fullName evidence="12">Endonuclease III</fullName>
        <ecNumber evidence="12">4.2.99.18</ecNumber>
    </recommendedName>
    <alternativeName>
        <fullName evidence="12">DNA-(apurinic or apyrimidinic site) lyase</fullName>
    </alternativeName>
</protein>
<dbReference type="InterPro" id="IPR005759">
    <property type="entry name" value="Nth"/>
</dbReference>
<keyword evidence="15" id="KW-0540">Nuclease</keyword>
<evidence type="ECO:0000313" key="16">
    <source>
        <dbReference type="Proteomes" id="UP000553776"/>
    </source>
</evidence>
<evidence type="ECO:0000256" key="1">
    <source>
        <dbReference type="ARBA" id="ARBA00008343"/>
    </source>
</evidence>
<evidence type="ECO:0000313" key="15">
    <source>
        <dbReference type="EMBL" id="MBB6690795.1"/>
    </source>
</evidence>
<dbReference type="Pfam" id="PF00633">
    <property type="entry name" value="HHH"/>
    <property type="match status" value="1"/>
</dbReference>
<dbReference type="InterPro" id="IPR000445">
    <property type="entry name" value="HhH_motif"/>
</dbReference>
<dbReference type="AlphaFoldDB" id="A0A841TRL6"/>
<feature type="compositionally biased region" description="Low complexity" evidence="13">
    <location>
        <begin position="241"/>
        <end position="255"/>
    </location>
</feature>
<keyword evidence="6 12" id="KW-0408">Iron</keyword>
<dbReference type="GO" id="GO:0003677">
    <property type="term" value="F:DNA binding"/>
    <property type="evidence" value="ECO:0007669"/>
    <property type="project" value="UniProtKB-UniRule"/>
</dbReference>
<dbReference type="Proteomes" id="UP000553776">
    <property type="component" value="Unassembled WGS sequence"/>
</dbReference>
<dbReference type="HAMAP" id="MF_00942">
    <property type="entry name" value="Nth"/>
    <property type="match status" value="1"/>
</dbReference>
<dbReference type="Pfam" id="PF00730">
    <property type="entry name" value="HhH-GPD"/>
    <property type="match status" value="1"/>
</dbReference>
<dbReference type="PROSITE" id="PS01155">
    <property type="entry name" value="ENDONUCLEASE_III_2"/>
    <property type="match status" value="1"/>
</dbReference>
<evidence type="ECO:0000256" key="7">
    <source>
        <dbReference type="ARBA" id="ARBA00023014"/>
    </source>
</evidence>
<feature type="binding site" evidence="12">
    <location>
        <position position="204"/>
    </location>
    <ligand>
        <name>[4Fe-4S] cluster</name>
        <dbReference type="ChEBI" id="CHEBI:49883"/>
    </ligand>
</feature>
<dbReference type="InterPro" id="IPR011257">
    <property type="entry name" value="DNA_glycosylase"/>
</dbReference>
<name>A0A841TRL6_9BACL</name>
<dbReference type="PANTHER" id="PTHR10359:SF18">
    <property type="entry name" value="ENDONUCLEASE III"/>
    <property type="match status" value="1"/>
</dbReference>
<organism evidence="15 16">
    <name type="scientific">Cohnella xylanilytica</name>
    <dbReference type="NCBI Taxonomy" id="557555"/>
    <lineage>
        <taxon>Bacteria</taxon>
        <taxon>Bacillati</taxon>
        <taxon>Bacillota</taxon>
        <taxon>Bacilli</taxon>
        <taxon>Bacillales</taxon>
        <taxon>Paenibacillaceae</taxon>
        <taxon>Cohnella</taxon>
    </lineage>
</organism>
<accession>A0A841TRL6</accession>
<evidence type="ECO:0000256" key="6">
    <source>
        <dbReference type="ARBA" id="ARBA00023004"/>
    </source>
</evidence>
<keyword evidence="15" id="KW-0255">Endonuclease</keyword>
<evidence type="ECO:0000256" key="2">
    <source>
        <dbReference type="ARBA" id="ARBA00022485"/>
    </source>
</evidence>
<comment type="function">
    <text evidence="12">DNA repair enzyme that has both DNA N-glycosylase activity and AP-lyase activity. The DNA N-glycosylase activity releases various damaged pyrimidines from DNA by cleaving the N-glycosidic bond, leaving an AP (apurinic/apyrimidinic) site. The AP-lyase activity cleaves the phosphodiester bond 3' to the AP site by a beta-elimination, leaving a 3'-terminal unsaturated sugar and a product with a terminal 5'-phosphate.</text>
</comment>
<keyword evidence="7 12" id="KW-0411">Iron-sulfur</keyword>
<feature type="binding site" evidence="12">
    <location>
        <position position="195"/>
    </location>
    <ligand>
        <name>[4Fe-4S] cluster</name>
        <dbReference type="ChEBI" id="CHEBI:49883"/>
    </ligand>
</feature>
<dbReference type="Gene3D" id="1.10.340.30">
    <property type="entry name" value="Hypothetical protein, domain 2"/>
    <property type="match status" value="1"/>
</dbReference>
<reference evidence="15 16" key="1">
    <citation type="submission" date="2020-08" db="EMBL/GenBank/DDBJ databases">
        <title>Cohnella phylogeny.</title>
        <authorList>
            <person name="Dunlap C."/>
        </authorList>
    </citation>
    <scope>NUCLEOTIDE SEQUENCE [LARGE SCALE GENOMIC DNA]</scope>
    <source>
        <strain evidence="15 16">DSM 25239</strain>
    </source>
</reference>
<dbReference type="GO" id="GO:0051539">
    <property type="term" value="F:4 iron, 4 sulfur cluster binding"/>
    <property type="evidence" value="ECO:0007669"/>
    <property type="project" value="UniProtKB-UniRule"/>
</dbReference>
<evidence type="ECO:0000259" key="14">
    <source>
        <dbReference type="SMART" id="SM00478"/>
    </source>
</evidence>
<evidence type="ECO:0000256" key="4">
    <source>
        <dbReference type="ARBA" id="ARBA00022763"/>
    </source>
</evidence>
<feature type="region of interest" description="Disordered" evidence="13">
    <location>
        <begin position="216"/>
        <end position="272"/>
    </location>
</feature>
<dbReference type="GO" id="GO:0046872">
    <property type="term" value="F:metal ion binding"/>
    <property type="evidence" value="ECO:0007669"/>
    <property type="project" value="UniProtKB-KW"/>
</dbReference>
<keyword evidence="2 12" id="KW-0004">4Fe-4S</keyword>
<dbReference type="SUPFAM" id="SSF48150">
    <property type="entry name" value="DNA-glycosylase"/>
    <property type="match status" value="1"/>
</dbReference>
<feature type="compositionally biased region" description="Low complexity" evidence="13">
    <location>
        <begin position="219"/>
        <end position="232"/>
    </location>
</feature>
<keyword evidence="5 12" id="KW-0378">Hydrolase</keyword>
<keyword evidence="10 12" id="KW-0456">Lyase</keyword>
<keyword evidence="3 12" id="KW-0479">Metal-binding</keyword>
<dbReference type="EMBL" id="JACJVR010000018">
    <property type="protein sequence ID" value="MBB6690795.1"/>
    <property type="molecule type" value="Genomic_DNA"/>
</dbReference>
<feature type="binding site" evidence="12">
    <location>
        <position position="198"/>
    </location>
    <ligand>
        <name>[4Fe-4S] cluster</name>
        <dbReference type="ChEBI" id="CHEBI:49883"/>
    </ligand>
</feature>
<comment type="caution">
    <text evidence="15">The sequence shown here is derived from an EMBL/GenBank/DDBJ whole genome shotgun (WGS) entry which is preliminary data.</text>
</comment>